<dbReference type="Proteomes" id="UP000054630">
    <property type="component" value="Unassembled WGS sequence"/>
</dbReference>
<evidence type="ECO:0000313" key="2">
    <source>
        <dbReference type="Proteomes" id="UP000054630"/>
    </source>
</evidence>
<keyword evidence="2" id="KW-1185">Reference proteome</keyword>
<comment type="caution">
    <text evidence="1">The sequence shown here is derived from an EMBL/GenBank/DDBJ whole genome shotgun (WGS) entry which is preliminary data.</text>
</comment>
<protein>
    <submittedName>
        <fullName evidence="1">Ribonuclease H2 subunit C</fullName>
    </submittedName>
</protein>
<dbReference type="EMBL" id="JYDL01000106">
    <property type="protein sequence ID" value="KRX16497.1"/>
    <property type="molecule type" value="Genomic_DNA"/>
</dbReference>
<organism evidence="1 2">
    <name type="scientific">Trichinella nelsoni</name>
    <dbReference type="NCBI Taxonomy" id="6336"/>
    <lineage>
        <taxon>Eukaryota</taxon>
        <taxon>Metazoa</taxon>
        <taxon>Ecdysozoa</taxon>
        <taxon>Nematoda</taxon>
        <taxon>Enoplea</taxon>
        <taxon>Dorylaimia</taxon>
        <taxon>Trichinellida</taxon>
        <taxon>Trichinellidae</taxon>
        <taxon>Trichinella</taxon>
    </lineage>
</organism>
<accession>A0A0V0RPT2</accession>
<dbReference type="Pfam" id="PF08615">
    <property type="entry name" value="RNase_H2_suC"/>
    <property type="match status" value="1"/>
</dbReference>
<evidence type="ECO:0000313" key="1">
    <source>
        <dbReference type="EMBL" id="KRX16497.1"/>
    </source>
</evidence>
<dbReference type="CDD" id="cd09271">
    <property type="entry name" value="RNase_H2-C"/>
    <property type="match status" value="1"/>
</dbReference>
<gene>
    <name evidence="1" type="primary">RNASEH2C</name>
    <name evidence="1" type="ORF">T07_5841</name>
</gene>
<proteinExistence type="predicted"/>
<dbReference type="GO" id="GO:0032299">
    <property type="term" value="C:ribonuclease H2 complex"/>
    <property type="evidence" value="ECO:0007669"/>
    <property type="project" value="InterPro"/>
</dbReference>
<dbReference type="PANTHER" id="PTHR47204:SF1">
    <property type="entry name" value="RIBONUCLEASE H2 SUBUNIT C"/>
    <property type="match status" value="1"/>
</dbReference>
<sequence>MSEDVPLAGQVHSVPARIEYNGPAKIAEFFESSRRQTADRHESATFRGRPLQGVEVEVPESYRLYIAEKLVEENQDNNACKLVLKKQFKRLNVWSLDEPADTAKLLQAIAWVEIAESISCGR</sequence>
<dbReference type="InterPro" id="IPR013924">
    <property type="entry name" value="RNase_H2_suC"/>
</dbReference>
<dbReference type="OrthoDB" id="6222486at2759"/>
<dbReference type="Gene3D" id="2.40.128.680">
    <property type="match status" value="1"/>
</dbReference>
<name>A0A0V0RPT2_9BILA</name>
<dbReference type="GO" id="GO:0006401">
    <property type="term" value="P:RNA catabolic process"/>
    <property type="evidence" value="ECO:0007669"/>
    <property type="project" value="InterPro"/>
</dbReference>
<dbReference type="AlphaFoldDB" id="A0A0V0RPT2"/>
<dbReference type="STRING" id="6336.A0A0V0RPT2"/>
<dbReference type="PANTHER" id="PTHR47204">
    <property type="entry name" value="OS02G0168900 PROTEIN"/>
    <property type="match status" value="1"/>
</dbReference>
<reference evidence="1 2" key="1">
    <citation type="submission" date="2015-01" db="EMBL/GenBank/DDBJ databases">
        <title>Evolution of Trichinella species and genotypes.</title>
        <authorList>
            <person name="Korhonen P.K."/>
            <person name="Edoardo P."/>
            <person name="Giuseppe L.R."/>
            <person name="Gasser R.B."/>
        </authorList>
    </citation>
    <scope>NUCLEOTIDE SEQUENCE [LARGE SCALE GENOMIC DNA]</scope>
    <source>
        <strain evidence="1">ISS37</strain>
    </source>
</reference>